<dbReference type="Proteomes" id="UP000827724">
    <property type="component" value="Unassembled WGS sequence"/>
</dbReference>
<proteinExistence type="predicted"/>
<dbReference type="EMBL" id="JAIWOZ010000002">
    <property type="protein sequence ID" value="KAH6608319.1"/>
    <property type="molecule type" value="Genomic_DNA"/>
</dbReference>
<evidence type="ECO:0000313" key="1">
    <source>
        <dbReference type="EMBL" id="KAH6608319.1"/>
    </source>
</evidence>
<accession>A0A9P8TYF2</accession>
<keyword evidence="2" id="KW-1185">Reference proteome</keyword>
<evidence type="ECO:0000313" key="2">
    <source>
        <dbReference type="Proteomes" id="UP000827724"/>
    </source>
</evidence>
<reference evidence="1" key="1">
    <citation type="submission" date="2021-08" db="EMBL/GenBank/DDBJ databases">
        <title>Chromosome-Level Trichoderma cornu-damae using Hi-C Data.</title>
        <authorList>
            <person name="Kim C.S."/>
        </authorList>
    </citation>
    <scope>NUCLEOTIDE SEQUENCE</scope>
    <source>
        <strain evidence="1">KA19-0412C</strain>
    </source>
</reference>
<gene>
    <name evidence="1" type="ORF">Trco_001665</name>
</gene>
<organism evidence="1 2">
    <name type="scientific">Trichoderma cornu-damae</name>
    <dbReference type="NCBI Taxonomy" id="654480"/>
    <lineage>
        <taxon>Eukaryota</taxon>
        <taxon>Fungi</taxon>
        <taxon>Dikarya</taxon>
        <taxon>Ascomycota</taxon>
        <taxon>Pezizomycotina</taxon>
        <taxon>Sordariomycetes</taxon>
        <taxon>Hypocreomycetidae</taxon>
        <taxon>Hypocreales</taxon>
        <taxon>Hypocreaceae</taxon>
        <taxon>Trichoderma</taxon>
    </lineage>
</organism>
<comment type="caution">
    <text evidence="1">The sequence shown here is derived from an EMBL/GenBank/DDBJ whole genome shotgun (WGS) entry which is preliminary data.</text>
</comment>
<name>A0A9P8TYF2_9HYPO</name>
<dbReference type="AlphaFoldDB" id="A0A9P8TYF2"/>
<protein>
    <submittedName>
        <fullName evidence="1">Uncharacterized protein</fullName>
    </submittedName>
</protein>
<sequence>MLYKQGVRQIATVGKDAVPVDQVCHSRVSNGTSVVEVRRVPSSDIEVGKATDNNTLIVGPSGLVAMIRTGGTINSITDKALAIDEAHFLEPGPSRLSGIEVRLLLTAGNSVGETSTDGKV</sequence>